<feature type="compositionally biased region" description="Low complexity" evidence="4">
    <location>
        <begin position="2036"/>
        <end position="2046"/>
    </location>
</feature>
<dbReference type="InterPro" id="IPR057693">
    <property type="entry name" value="DUF7933"/>
</dbReference>
<feature type="region of interest" description="Disordered" evidence="4">
    <location>
        <begin position="1631"/>
        <end position="1655"/>
    </location>
</feature>
<dbReference type="Gene3D" id="2.60.40.1120">
    <property type="entry name" value="Carboxypeptidase-like, regulatory domain"/>
    <property type="match status" value="1"/>
</dbReference>
<dbReference type="RefSeq" id="WP_187716679.1">
    <property type="nucleotide sequence ID" value="NZ_JACTAH010000001.1"/>
</dbReference>
<proteinExistence type="predicted"/>
<dbReference type="InterPro" id="IPR033764">
    <property type="entry name" value="Sdr_B"/>
</dbReference>
<keyword evidence="3" id="KW-0732">Signal</keyword>
<dbReference type="InterPro" id="IPR008969">
    <property type="entry name" value="CarboxyPept-like_regulatory"/>
</dbReference>
<gene>
    <name evidence="8" type="ORF">IFO67_03100</name>
</gene>
<evidence type="ECO:0000259" key="5">
    <source>
        <dbReference type="Pfam" id="PF01345"/>
    </source>
</evidence>
<feature type="domain" description="DUF7933" evidence="7">
    <location>
        <begin position="206"/>
        <end position="333"/>
    </location>
</feature>
<feature type="region of interest" description="Disordered" evidence="4">
    <location>
        <begin position="1918"/>
        <end position="1946"/>
    </location>
</feature>
<feature type="region of interest" description="Disordered" evidence="4">
    <location>
        <begin position="2034"/>
        <end position="2063"/>
    </location>
</feature>
<evidence type="ECO:0000256" key="2">
    <source>
        <dbReference type="ARBA" id="ARBA00022525"/>
    </source>
</evidence>
<dbReference type="SUPFAM" id="SSF117074">
    <property type="entry name" value="Hypothetical protein PA1324"/>
    <property type="match status" value="5"/>
</dbReference>
<feature type="domain" description="DUF7933" evidence="7">
    <location>
        <begin position="913"/>
        <end position="1034"/>
    </location>
</feature>
<dbReference type="InterPro" id="IPR001434">
    <property type="entry name" value="OmcB-like_DUF11"/>
</dbReference>
<feature type="domain" description="DUF7933" evidence="7">
    <location>
        <begin position="643"/>
        <end position="772"/>
    </location>
</feature>
<evidence type="ECO:0000313" key="9">
    <source>
        <dbReference type="Proteomes" id="UP000603602"/>
    </source>
</evidence>
<dbReference type="PANTHER" id="PTHR34819">
    <property type="entry name" value="LARGE CYSTEINE-RICH PERIPLASMIC PROTEIN OMCB"/>
    <property type="match status" value="1"/>
</dbReference>
<dbReference type="EMBL" id="JACYTO010000001">
    <property type="protein sequence ID" value="MBD8501861.1"/>
    <property type="molecule type" value="Genomic_DNA"/>
</dbReference>
<dbReference type="NCBIfam" id="TIGR01451">
    <property type="entry name" value="B_ant_repeat"/>
    <property type="match status" value="2"/>
</dbReference>
<dbReference type="Pfam" id="PF25564">
    <property type="entry name" value="DUF7933"/>
    <property type="match status" value="9"/>
</dbReference>
<keyword evidence="9" id="KW-1185">Reference proteome</keyword>
<dbReference type="InterPro" id="IPR013783">
    <property type="entry name" value="Ig-like_fold"/>
</dbReference>
<sequence>MIKRVGVRMERKAVWSGKGVEGGRLGSLLRTLVPGANRHLSKAMLAFMLGLTAPAALAEVTLTTEYLNSAIAYRGDVRTLRITMLNSALVDVTSGELSSSDVLPAEFEIANPNGVSGTCGAAVTAAPGTRAVSFTGATIPAASGGTNGSCHVDVDVLIDVNPPSTTSYTTAVAAGLFSGSEGGLPVSNANPASIGLSVGSLGTLSVTKGFSPSTIRMGEPSTITITVTNPAGRPRETRITQLTESLPANVTATGTATGGTCGAGTASGTSGSVTISLTTPPTLNPGQSCTVTWPVRGNAANGNTSTNTNTVPANSVINDRGMPHSAASANITVQSPVTLTKSFQYDSVRPDQPVRMRIELANRSANPAAIAFTDNLPAGMVVSTPNGLSATDCGVPPSAVSGGTVVSLAGGTVGAGQTCRIDVDVQASDSNIDGGGNSIPYTNTIAGADWSQTVDGSPISGTTGSASDQVTVYNEFTIHKSIAGPGGESLAVTGIAAGDLVRFQINLRNYSAAPVTGVSVTDVLPQAGGAQLQVASSATPGGFDALTTCAGTPVLPANGATTAVFSGLTVPAGSGAQHGECYVRFWALVPDTWPAGTNISNDLSASPNFGIDCDGGGADCQIQTGGQNASVTVAGSANAQHLVVSKGFSPSTVTQGQVSVLTITLNNNGFWALNNASVEDALPAGLVVAPLPGASSTCGGTPVYEYLNDRALFRVSGLSVPARNLCRVSVNVVAAVAGSYANVIPPASVDATDTRDNRDVEPASPANATLTVTPTFSVAKSFSPTTVAQSGGVSRVTIAVSNNGSAALTGLRIDDPLAGTGLLVADTPAASTTCAGPVAITAVAGADQAQLSGAQVPAGTSCTFSFNVVTDGSLGGAASVNTLPPGAVTADGGLTSNTPSSATLTKLGGTGVPFVQKSFTPASLNTLGETSLLAITIDNTAVGTVNLTGVGLVDDMPEAIEVAALPQASTTCPGGVVSAVPGSNQVALSGASLGAGATCQISVRVALNRTGTHTNTVQPGWLINDQNVSNTNTFPANLGTVASAGVDKSFSPATVAPGEASLMTIRVVNQGNIQLTNLQITDNLPAGLVPATPHNANTTCGGTLNVTPTQVTLSGGSVAPNAVCLLTLDMTAAVAGTYTNELPPGTVTAGEEPNLIPPGPPASGTLTVRDPLTVTKSFANPTRLVNQANRLTITVTNPNPVPVTDVRLIDTYPDSVFNTTAPNPTVNCTSGVNGVVTAAPSGDYIRLTGATLAANGGSCTFSADVLSNEPGTYVNAIPESAVYSAEGVTNTNSAQDQFVVTEPPTLGKSFDPVQIASGGTAKLRIVLGNDNAAPITLSANLDDDLPQSPGAMTATAIDNALTSCTVGQVSLQNSGAGANTRVRYASGASIPAGGCVIVVDVTATVSGQYSNQIPAGGLNTSAGPNPEPATAILAVSTNHAITGKVYMDHDDNGLVGAVEPGVSAQSIELWRNGSLYQSTVTDSLGNYAFLELPDGTYEVRQPNQPANTTSGQTTPGSQGGSATGPAVVPSAISSIVLSGAGVTPMLSTDNNFGELAFAGISGKVFLDVNNNGTQQGSEPALGGQTVLLQRQQGAMWVAAGSLVTAADGSYAFAQLLPGTYRVVQPDQAAGTANGQTIAGTGSTTPGAPSNPNTAGQTSLIEGIVLASGESSVGNDFAEIPAGRSVYGRVFLDNDDNGVANGPDAGIGGQTVRLTGSDVNGNPVDRTAITTADGSFVFTGLPESDLGGYTLTQPNQPPGTLNGITTAGSAGGTPTARQVAPSRIEGIVLAGGVSVSANNLFAEILAPVVIQPDLVIAKTHQPDMFSSGDTGVYTLVPSNIGATATSGQITVVDTLPAGLALAGVPSGSGWNCAVSGSLITCRSAAVITPQGQGAPITVPVTVADHLAGQVVVNVATISGGGEPPSATGNNRVEDPTPVTGERSSLEGHVWRDLDHDRVLDPDEPRLPGWTVELLRNGALIDTRISDTDGHYIFTDLPPGGGYEVRFRDPHTGVVYGRAVPNEKGLSFDQGVMHPENNHGGATNTHGNLQGITLRPGTNTPEQSLPLDPSGVVYDSESREPVEGAVVSISGPPGFLPEHVLGGLVSQTTGPDGYYQFLLVPGAPAGVYTLTVISPPGYLPAPSSRIPACSATLQVGATPDPALVHESQFAPALSAPLHDPVACPASSAGLPGGMQSTQYYFSIMLDGSSADLVNNHIPLDPMTGAISMTKTTPLVNVGKGGLVPYVITARNTLSDALTDVTVRDLMPPGFQYRRDSASVRHGGSENFVAVDTDANGRELAWRGMDFAPGEEKTFRVVLVVGAGVGEGEYTNQTWSALLSARISNVANAVVRIIPDPVFDCAEIIGKVFDDRNANGYQDDGEPGIPNVRLATARGLLVTTDAEGRFHVPCAAVPNADRGSNFVMKLDERTLPSGFRVTTENPRDVRLTRGKMSKLNFGATIHVVYRIEVDGRAWDGDALRSEWVDSLRALAPQLWQRPSVARLAYVAGEDDADLAQERLDALGALLLKLYREEEPDDEREDKDKPPLIVEQEIIGVAVRAEGAQQ</sequence>
<feature type="domain" description="SD-repeat containing protein B" evidence="6">
    <location>
        <begin position="1443"/>
        <end position="1517"/>
    </location>
</feature>
<evidence type="ECO:0000256" key="1">
    <source>
        <dbReference type="ARBA" id="ARBA00004613"/>
    </source>
</evidence>
<dbReference type="SUPFAM" id="SSF49464">
    <property type="entry name" value="Carboxypeptidase regulatory domain-like"/>
    <property type="match status" value="1"/>
</dbReference>
<dbReference type="Pfam" id="PF17210">
    <property type="entry name" value="SdrD_B"/>
    <property type="match status" value="3"/>
</dbReference>
<reference evidence="9" key="1">
    <citation type="submission" date="2023-07" db="EMBL/GenBank/DDBJ databases">
        <title>Thauera sp. CAU 1555 isolated from sand of Yaerae Beach.</title>
        <authorList>
            <person name="Kim W."/>
        </authorList>
    </citation>
    <scope>NUCLEOTIDE SEQUENCE [LARGE SCALE GENOMIC DNA]</scope>
    <source>
        <strain evidence="9">CAU 1555</strain>
    </source>
</reference>
<evidence type="ECO:0000256" key="4">
    <source>
        <dbReference type="SAM" id="MobiDB-lite"/>
    </source>
</evidence>
<dbReference type="Gene3D" id="2.60.40.10">
    <property type="entry name" value="Immunoglobulins"/>
    <property type="match status" value="5"/>
</dbReference>
<evidence type="ECO:0000259" key="7">
    <source>
        <dbReference type="Pfam" id="PF25564"/>
    </source>
</evidence>
<feature type="domain" description="DUF11" evidence="5">
    <location>
        <begin position="1812"/>
        <end position="1929"/>
    </location>
</feature>
<accession>A0ABR9B9H6</accession>
<feature type="domain" description="DUF7933" evidence="7">
    <location>
        <begin position="1046"/>
        <end position="1149"/>
    </location>
</feature>
<feature type="domain" description="DUF7933" evidence="7">
    <location>
        <begin position="1173"/>
        <end position="1300"/>
    </location>
</feature>
<comment type="caution">
    <text evidence="8">The sequence shown here is derived from an EMBL/GenBank/DDBJ whole genome shotgun (WGS) entry which is preliminary data.</text>
</comment>
<feature type="domain" description="DUF11" evidence="5">
    <location>
        <begin position="2224"/>
        <end position="2331"/>
    </location>
</feature>
<feature type="domain" description="SD-repeat containing protein B" evidence="6">
    <location>
        <begin position="1947"/>
        <end position="2009"/>
    </location>
</feature>
<protein>
    <submittedName>
        <fullName evidence="8">DUF11 domain-containing protein</fullName>
    </submittedName>
</protein>
<dbReference type="InterPro" id="IPR047589">
    <property type="entry name" value="DUF11_rpt"/>
</dbReference>
<feature type="domain" description="DUF7933" evidence="7">
    <location>
        <begin position="778"/>
        <end position="905"/>
    </location>
</feature>
<feature type="domain" description="SD-repeat containing protein B" evidence="6">
    <location>
        <begin position="1562"/>
        <end position="1644"/>
    </location>
</feature>
<dbReference type="Proteomes" id="UP000603602">
    <property type="component" value="Unassembled WGS sequence"/>
</dbReference>
<feature type="domain" description="DUF7933" evidence="7">
    <location>
        <begin position="1304"/>
        <end position="1435"/>
    </location>
</feature>
<feature type="domain" description="DUF7933" evidence="7">
    <location>
        <begin position="73"/>
        <end position="157"/>
    </location>
</feature>
<name>A0ABR9B9H6_9RHOO</name>
<evidence type="ECO:0000313" key="8">
    <source>
        <dbReference type="EMBL" id="MBD8501861.1"/>
    </source>
</evidence>
<comment type="subcellular location">
    <subcellularLocation>
        <location evidence="1">Secreted</location>
    </subcellularLocation>
</comment>
<feature type="domain" description="DUF7933" evidence="7">
    <location>
        <begin position="338"/>
        <end position="428"/>
    </location>
</feature>
<keyword evidence="2" id="KW-0964">Secreted</keyword>
<feature type="region of interest" description="Disordered" evidence="4">
    <location>
        <begin position="1497"/>
        <end position="1524"/>
    </location>
</feature>
<organism evidence="8 9">
    <name type="scientific">Thauera sedimentorum</name>
    <dbReference type="NCBI Taxonomy" id="2767595"/>
    <lineage>
        <taxon>Bacteria</taxon>
        <taxon>Pseudomonadati</taxon>
        <taxon>Pseudomonadota</taxon>
        <taxon>Betaproteobacteria</taxon>
        <taxon>Rhodocyclales</taxon>
        <taxon>Zoogloeaceae</taxon>
        <taxon>Thauera</taxon>
    </lineage>
</organism>
<evidence type="ECO:0000256" key="3">
    <source>
        <dbReference type="ARBA" id="ARBA00022729"/>
    </source>
</evidence>
<evidence type="ECO:0000259" key="6">
    <source>
        <dbReference type="Pfam" id="PF17210"/>
    </source>
</evidence>
<dbReference type="Pfam" id="PF01345">
    <property type="entry name" value="DUF11"/>
    <property type="match status" value="2"/>
</dbReference>
<dbReference type="InterPro" id="IPR051172">
    <property type="entry name" value="Chlamydia_OmcB"/>
</dbReference>